<feature type="transmembrane region" description="Helical" evidence="9">
    <location>
        <begin position="32"/>
        <end position="55"/>
    </location>
</feature>
<evidence type="ECO:0000256" key="8">
    <source>
        <dbReference type="SAM" id="MobiDB-lite"/>
    </source>
</evidence>
<gene>
    <name evidence="10" type="ORF">GPM918_LOCUS23709</name>
    <name evidence="11" type="ORF">SRO942_LOCUS23706</name>
</gene>
<keyword evidence="2" id="KW-0813">Transport</keyword>
<sequence length="586" mass="68447">MSTKEGWVGACDQGSLRIRYYPILISLQLKNIVARFFAFLYIICNIVYTIVHVGSSCMRFLPRSRTYSIIEELKLRSEFGPWAIIFRLIENTPHFLLLSYIGAELTVRFIYDSVYVRYKNKESIWLSSVGQCEESKFSQYYVTKLFQGNVRFYTTMVASDKQDINCDNCINYEHETGLQRQREQSRVKKFFDWFYHWDDGFRFTTMATYIKACTIQRYKRHKQQLYKGIYDDVPSVVNFKANSIKSKSVHFPGFLVAYMAVGFVIFFHLIFFILNFIRFISANIRYCELILALVVPVLIVYLLITISMSSADCFLGIASCIIRLIKTAFLNIFFMGRLDCSLPGRSWEKFDHGFAVYVSYLHMEVAHTNPVMLAFCYSLYDDIIKRRQKDFDDDEDEGETHSTIVQSSTRQMPRMIPMQQLANRPSAAAASSNMNDNDGLDTKSIAQQKAEQQKKKKNAKKLPLTVNVAGEKDDEEEQSTPQRQKIKIKNTTTSSNMSTAYLRIDHSIDSTKTNEMMQKSRKKRARFRWYLAYSMLNNYQLYDMRKNVQSRLVLLRVNRSNSLIEMSVSQQTTVEVEPNTEQRRLR</sequence>
<dbReference type="Pfam" id="PF14752">
    <property type="entry name" value="RBP_receptor"/>
    <property type="match status" value="1"/>
</dbReference>
<proteinExistence type="predicted"/>
<protein>
    <submittedName>
        <fullName evidence="10">Uncharacterized protein</fullName>
    </submittedName>
</protein>
<evidence type="ECO:0000256" key="9">
    <source>
        <dbReference type="SAM" id="Phobius"/>
    </source>
</evidence>
<organism evidence="10 12">
    <name type="scientific">Didymodactylos carnosus</name>
    <dbReference type="NCBI Taxonomy" id="1234261"/>
    <lineage>
        <taxon>Eukaryota</taxon>
        <taxon>Metazoa</taxon>
        <taxon>Spiralia</taxon>
        <taxon>Gnathifera</taxon>
        <taxon>Rotifera</taxon>
        <taxon>Eurotatoria</taxon>
        <taxon>Bdelloidea</taxon>
        <taxon>Philodinida</taxon>
        <taxon>Philodinidae</taxon>
        <taxon>Didymodactylos</taxon>
    </lineage>
</organism>
<dbReference type="GO" id="GO:0038023">
    <property type="term" value="F:signaling receptor activity"/>
    <property type="evidence" value="ECO:0007669"/>
    <property type="project" value="InterPro"/>
</dbReference>
<dbReference type="OrthoDB" id="2376984at2759"/>
<dbReference type="Proteomes" id="UP000663829">
    <property type="component" value="Unassembled WGS sequence"/>
</dbReference>
<evidence type="ECO:0000313" key="11">
    <source>
        <dbReference type="EMBL" id="CAF3965273.1"/>
    </source>
</evidence>
<evidence type="ECO:0000256" key="1">
    <source>
        <dbReference type="ARBA" id="ARBA00004651"/>
    </source>
</evidence>
<dbReference type="InterPro" id="IPR026612">
    <property type="entry name" value="STRA6-like"/>
</dbReference>
<evidence type="ECO:0000256" key="7">
    <source>
        <dbReference type="ARBA" id="ARBA00023170"/>
    </source>
</evidence>
<feature type="compositionally biased region" description="Polar residues" evidence="8">
    <location>
        <begin position="401"/>
        <end position="411"/>
    </location>
</feature>
<feature type="transmembrane region" description="Helical" evidence="9">
    <location>
        <begin position="255"/>
        <end position="277"/>
    </location>
</feature>
<dbReference type="GO" id="GO:0034632">
    <property type="term" value="F:retinol transmembrane transporter activity"/>
    <property type="evidence" value="ECO:0007669"/>
    <property type="project" value="InterPro"/>
</dbReference>
<evidence type="ECO:0000256" key="2">
    <source>
        <dbReference type="ARBA" id="ARBA00022448"/>
    </source>
</evidence>
<keyword evidence="4 9" id="KW-0812">Transmembrane</keyword>
<comment type="subcellular location">
    <subcellularLocation>
        <location evidence="1">Cell membrane</location>
        <topology evidence="1">Multi-pass membrane protein</topology>
    </subcellularLocation>
</comment>
<dbReference type="GO" id="GO:0071939">
    <property type="term" value="P:vitamin A import into cell"/>
    <property type="evidence" value="ECO:0007669"/>
    <property type="project" value="TreeGrafter"/>
</dbReference>
<accession>A0A814W6C7</accession>
<reference evidence="10" key="1">
    <citation type="submission" date="2021-02" db="EMBL/GenBank/DDBJ databases">
        <authorList>
            <person name="Nowell W R."/>
        </authorList>
    </citation>
    <scope>NUCLEOTIDE SEQUENCE</scope>
</reference>
<evidence type="ECO:0000256" key="3">
    <source>
        <dbReference type="ARBA" id="ARBA00022475"/>
    </source>
</evidence>
<evidence type="ECO:0000256" key="5">
    <source>
        <dbReference type="ARBA" id="ARBA00022989"/>
    </source>
</evidence>
<keyword evidence="5 9" id="KW-1133">Transmembrane helix</keyword>
<feature type="region of interest" description="Disordered" evidence="8">
    <location>
        <begin position="391"/>
        <end position="485"/>
    </location>
</feature>
<dbReference type="PANTHER" id="PTHR21444:SF15">
    <property type="entry name" value="RECEPTOR FOR RETINOL UPTAKE STRA6"/>
    <property type="match status" value="1"/>
</dbReference>
<dbReference type="AlphaFoldDB" id="A0A814W6C7"/>
<evidence type="ECO:0000256" key="4">
    <source>
        <dbReference type="ARBA" id="ARBA00022692"/>
    </source>
</evidence>
<dbReference type="PANTHER" id="PTHR21444">
    <property type="entry name" value="COILED-COIL DOMAIN-CONTAINING PROTEIN 180"/>
    <property type="match status" value="1"/>
</dbReference>
<dbReference type="GO" id="GO:0005886">
    <property type="term" value="C:plasma membrane"/>
    <property type="evidence" value="ECO:0007669"/>
    <property type="project" value="UniProtKB-SubCell"/>
</dbReference>
<dbReference type="EMBL" id="CAJOBC010008573">
    <property type="protein sequence ID" value="CAF3965273.1"/>
    <property type="molecule type" value="Genomic_DNA"/>
</dbReference>
<keyword evidence="6 9" id="KW-0472">Membrane</keyword>
<feature type="transmembrane region" description="Helical" evidence="9">
    <location>
        <begin position="289"/>
        <end position="306"/>
    </location>
</feature>
<dbReference type="Proteomes" id="UP000681722">
    <property type="component" value="Unassembled WGS sequence"/>
</dbReference>
<dbReference type="EMBL" id="CAJNOQ010008573">
    <property type="protein sequence ID" value="CAF1200795.1"/>
    <property type="molecule type" value="Genomic_DNA"/>
</dbReference>
<keyword evidence="12" id="KW-1185">Reference proteome</keyword>
<name>A0A814W6C7_9BILA</name>
<comment type="caution">
    <text evidence="10">The sequence shown here is derived from an EMBL/GenBank/DDBJ whole genome shotgun (WGS) entry which is preliminary data.</text>
</comment>
<keyword evidence="7" id="KW-0675">Receptor</keyword>
<evidence type="ECO:0000313" key="12">
    <source>
        <dbReference type="Proteomes" id="UP000663829"/>
    </source>
</evidence>
<evidence type="ECO:0000313" key="10">
    <source>
        <dbReference type="EMBL" id="CAF1200795.1"/>
    </source>
</evidence>
<keyword evidence="3" id="KW-1003">Cell membrane</keyword>
<evidence type="ECO:0000256" key="6">
    <source>
        <dbReference type="ARBA" id="ARBA00023136"/>
    </source>
</evidence>